<reference evidence="1 2" key="1">
    <citation type="submission" date="2018-03" db="EMBL/GenBank/DDBJ databases">
        <title>Alkalicoccus saliphilus sp. nov., isolated from a mineral pool.</title>
        <authorList>
            <person name="Zhao B."/>
        </authorList>
    </citation>
    <scope>NUCLEOTIDE SEQUENCE [LARGE SCALE GENOMIC DNA]</scope>
    <source>
        <strain evidence="1 2">6AG</strain>
    </source>
</reference>
<keyword evidence="2" id="KW-1185">Reference proteome</keyword>
<comment type="caution">
    <text evidence="1">The sequence shown here is derived from an EMBL/GenBank/DDBJ whole genome shotgun (WGS) entry which is preliminary data.</text>
</comment>
<dbReference type="RefSeq" id="WP_107584499.1">
    <property type="nucleotide sequence ID" value="NZ_PZJJ01000008.1"/>
</dbReference>
<dbReference type="Pfam" id="PF13040">
    <property type="entry name" value="Fur_reg_FbpB"/>
    <property type="match status" value="1"/>
</dbReference>
<organism evidence="1 2">
    <name type="scientific">Alkalicoccus saliphilus</name>
    <dbReference type="NCBI Taxonomy" id="200989"/>
    <lineage>
        <taxon>Bacteria</taxon>
        <taxon>Bacillati</taxon>
        <taxon>Bacillota</taxon>
        <taxon>Bacilli</taxon>
        <taxon>Bacillales</taxon>
        <taxon>Bacillaceae</taxon>
        <taxon>Alkalicoccus</taxon>
    </lineage>
</organism>
<evidence type="ECO:0000313" key="2">
    <source>
        <dbReference type="Proteomes" id="UP000240509"/>
    </source>
</evidence>
<gene>
    <name evidence="1" type="ORF">C6Y45_06915</name>
</gene>
<evidence type="ECO:0000313" key="1">
    <source>
        <dbReference type="EMBL" id="PTL39337.1"/>
    </source>
</evidence>
<dbReference type="InterPro" id="IPR025004">
    <property type="entry name" value="SenN/SenS"/>
</dbReference>
<dbReference type="EMBL" id="PZJJ01000008">
    <property type="protein sequence ID" value="PTL39337.1"/>
    <property type="molecule type" value="Genomic_DNA"/>
</dbReference>
<accession>A0A2T4U7F2</accession>
<protein>
    <submittedName>
        <fullName evidence="1">FbpB family small basic protein</fullName>
    </submittedName>
</protein>
<dbReference type="OrthoDB" id="2991278at2"/>
<proteinExistence type="predicted"/>
<dbReference type="Proteomes" id="UP000240509">
    <property type="component" value="Unassembled WGS sequence"/>
</dbReference>
<dbReference type="AlphaFoldDB" id="A0A2T4U7F2"/>
<sequence>MRKPIRTSFDELVQQNKKEILQDQKAISLIEAKLDAKHEQRREENYR</sequence>
<name>A0A2T4U7F2_9BACI</name>